<dbReference type="Pfam" id="PF00319">
    <property type="entry name" value="SRF-TF"/>
    <property type="match status" value="1"/>
</dbReference>
<proteinExistence type="inferred from homology"/>
<comment type="subcellular location">
    <subcellularLocation>
        <location evidence="1">Nucleus</location>
    </subcellularLocation>
</comment>
<feature type="compositionally biased region" description="Polar residues" evidence="7">
    <location>
        <begin position="388"/>
        <end position="406"/>
    </location>
</feature>
<evidence type="ECO:0000256" key="1">
    <source>
        <dbReference type="ARBA" id="ARBA00004123"/>
    </source>
</evidence>
<dbReference type="AlphaFoldDB" id="A0A420J7S3"/>
<feature type="compositionally biased region" description="Low complexity" evidence="7">
    <location>
        <begin position="493"/>
        <end position="553"/>
    </location>
</feature>
<keyword evidence="2" id="KW-0805">Transcription regulation</keyword>
<feature type="region of interest" description="Disordered" evidence="7">
    <location>
        <begin position="361"/>
        <end position="553"/>
    </location>
</feature>
<feature type="compositionally biased region" description="Polar residues" evidence="7">
    <location>
        <begin position="193"/>
        <end position="220"/>
    </location>
</feature>
<keyword evidence="3" id="KW-0238">DNA-binding</keyword>
<feature type="compositionally biased region" description="Basic and acidic residues" evidence="7">
    <location>
        <begin position="622"/>
        <end position="650"/>
    </location>
</feature>
<dbReference type="PROSITE" id="PS50066">
    <property type="entry name" value="MADS_BOX_2"/>
    <property type="match status" value="1"/>
</dbReference>
<feature type="region of interest" description="Disordered" evidence="7">
    <location>
        <begin position="76"/>
        <end position="115"/>
    </location>
</feature>
<dbReference type="InterPro" id="IPR036879">
    <property type="entry name" value="TF_MADSbox_sf"/>
</dbReference>
<dbReference type="GO" id="GO:0000977">
    <property type="term" value="F:RNA polymerase II transcription regulatory region sequence-specific DNA binding"/>
    <property type="evidence" value="ECO:0007669"/>
    <property type="project" value="InterPro"/>
</dbReference>
<reference evidence="9 10" key="1">
    <citation type="journal article" date="2018" name="BMC Genomics">
        <title>Comparative genome analyses reveal sequence features reflecting distinct modes of host-adaptation between dicot and monocot powdery mildew.</title>
        <authorList>
            <person name="Wu Y."/>
            <person name="Ma X."/>
            <person name="Pan Z."/>
            <person name="Kale S.D."/>
            <person name="Song Y."/>
            <person name="King H."/>
            <person name="Zhang Q."/>
            <person name="Presley C."/>
            <person name="Deng X."/>
            <person name="Wei C.I."/>
            <person name="Xiao S."/>
        </authorList>
    </citation>
    <scope>NUCLEOTIDE SEQUENCE [LARGE SCALE GENOMIC DNA]</scope>
    <source>
        <strain evidence="9">UCSC1</strain>
    </source>
</reference>
<evidence type="ECO:0000259" key="8">
    <source>
        <dbReference type="PROSITE" id="PS50066"/>
    </source>
</evidence>
<evidence type="ECO:0000313" key="10">
    <source>
        <dbReference type="Proteomes" id="UP000285405"/>
    </source>
</evidence>
<evidence type="ECO:0000256" key="5">
    <source>
        <dbReference type="ARBA" id="ARBA00023242"/>
    </source>
</evidence>
<dbReference type="EMBL" id="MCBR01001020">
    <property type="protein sequence ID" value="RKF82843.1"/>
    <property type="molecule type" value="Genomic_DNA"/>
</dbReference>
<feature type="compositionally biased region" description="Polar residues" evidence="7">
    <location>
        <begin position="164"/>
        <end position="183"/>
    </location>
</feature>
<evidence type="ECO:0000256" key="3">
    <source>
        <dbReference type="ARBA" id="ARBA00023125"/>
    </source>
</evidence>
<evidence type="ECO:0000313" key="9">
    <source>
        <dbReference type="EMBL" id="RKF82843.1"/>
    </source>
</evidence>
<evidence type="ECO:0000256" key="6">
    <source>
        <dbReference type="ARBA" id="ARBA00025805"/>
    </source>
</evidence>
<comment type="similarity">
    <text evidence="6">Belongs to the MEF2 family.</text>
</comment>
<organism evidence="9 10">
    <name type="scientific">Golovinomyces cichoracearum</name>
    <dbReference type="NCBI Taxonomy" id="62708"/>
    <lineage>
        <taxon>Eukaryota</taxon>
        <taxon>Fungi</taxon>
        <taxon>Dikarya</taxon>
        <taxon>Ascomycota</taxon>
        <taxon>Pezizomycotina</taxon>
        <taxon>Leotiomycetes</taxon>
        <taxon>Erysiphales</taxon>
        <taxon>Erysiphaceae</taxon>
        <taxon>Golovinomyces</taxon>
    </lineage>
</organism>
<keyword evidence="5" id="KW-0539">Nucleus</keyword>
<feature type="compositionally biased region" description="Basic and acidic residues" evidence="7">
    <location>
        <begin position="76"/>
        <end position="90"/>
    </location>
</feature>
<dbReference type="SUPFAM" id="SSF55455">
    <property type="entry name" value="SRF-like"/>
    <property type="match status" value="1"/>
</dbReference>
<evidence type="ECO:0000256" key="4">
    <source>
        <dbReference type="ARBA" id="ARBA00023163"/>
    </source>
</evidence>
<dbReference type="GO" id="GO:0045944">
    <property type="term" value="P:positive regulation of transcription by RNA polymerase II"/>
    <property type="evidence" value="ECO:0007669"/>
    <property type="project" value="InterPro"/>
</dbReference>
<sequence length="657" mass="71102">MGRRKIEIKAIKDDRNRSVTFLKRKGGLFKKAHELSVLCSVDVAVIIFGNNKKLYEYSSSDLGEILTRYQYYGGANEHKGPADFNGKDKLDDDDDDDDASVPSHHGSVEPQMMPPQFQNQVAYQHIRRHTPSASPPVPSMTVFAHQSKRQHTPQPQLPDKRPSSRNAGTRPSSNLAPQRSQPPNGYAYMANPSIYNSQSVSIPSSHPHNLPSHLQAQSIQGPPMQQGHGLQGSQYPNYQPPPHQQLHPHQQHLRHTYQEDRQKAEAPTHQERQSSRSGSAPPQQASECPPPPPEVEIKQEPQLPQQILEPVKRISVKSRSIFTPIDESRSILSQHWASSTSKVEATRNEIAISASRLQSVEINNNPPNYPSSPGCTPSHTSKGHGSISAPNNSSGQSRTNSISQGSIKRPVLKVQIPDEPSDEGSATAESISSPNGTNATPSNSRHNGNTTDSLSSGLVLPPPSPSAGSLISAGATGPPNPFARPTVAQNLQNNINSSNSNGSIGNSNSNNSTVVNNNSSTNGNNNSSNNIVSNNSNSNINNNVTSNTLSNNTNNSNGVINGINHSVETPISALPSRFITNDFLPSPSSFYPEWNFRGGDGNTLPSPLNFATPVLGSGPSFMREDQASKESAKENHAKRNVPECEADVKDKKRLKKG</sequence>
<feature type="domain" description="MADS-box" evidence="8">
    <location>
        <begin position="1"/>
        <end position="61"/>
    </location>
</feature>
<feature type="compositionally biased region" description="Low complexity" evidence="7">
    <location>
        <begin position="300"/>
        <end position="309"/>
    </location>
</feature>
<dbReference type="InterPro" id="IPR002100">
    <property type="entry name" value="TF_MADSbox"/>
</dbReference>
<dbReference type="PANTHER" id="PTHR48019">
    <property type="entry name" value="SERUM RESPONSE FACTOR HOMOLOG"/>
    <property type="match status" value="1"/>
</dbReference>
<dbReference type="SMART" id="SM00432">
    <property type="entry name" value="MADS"/>
    <property type="match status" value="1"/>
</dbReference>
<dbReference type="GO" id="GO:0008301">
    <property type="term" value="F:DNA binding, bending"/>
    <property type="evidence" value="ECO:0007669"/>
    <property type="project" value="UniProtKB-ARBA"/>
</dbReference>
<dbReference type="GO" id="GO:0046983">
    <property type="term" value="F:protein dimerization activity"/>
    <property type="evidence" value="ECO:0007669"/>
    <property type="project" value="InterPro"/>
</dbReference>
<feature type="region of interest" description="Disordered" evidence="7">
    <location>
        <begin position="129"/>
        <end position="344"/>
    </location>
</feature>
<dbReference type="PRINTS" id="PR00404">
    <property type="entry name" value="MADSDOMAIN"/>
</dbReference>
<feature type="compositionally biased region" description="Basic and acidic residues" evidence="7">
    <location>
        <begin position="256"/>
        <end position="274"/>
    </location>
</feature>
<name>A0A420J7S3_9PEZI</name>
<dbReference type="CDD" id="cd00265">
    <property type="entry name" value="MADS_MEF2_like"/>
    <property type="match status" value="1"/>
</dbReference>
<feature type="compositionally biased region" description="Polar residues" evidence="7">
    <location>
        <begin position="427"/>
        <end position="452"/>
    </location>
</feature>
<accession>A0A420J7S3</accession>
<dbReference type="InterPro" id="IPR033896">
    <property type="entry name" value="MEF2-like_N"/>
</dbReference>
<dbReference type="FunFam" id="3.40.1810.10:FF:000013">
    <property type="entry name" value="Transcription factor, MADS-box"/>
    <property type="match status" value="1"/>
</dbReference>
<feature type="region of interest" description="Disordered" evidence="7">
    <location>
        <begin position="615"/>
        <end position="657"/>
    </location>
</feature>
<dbReference type="OrthoDB" id="1898716at2759"/>
<dbReference type="InterPro" id="IPR050142">
    <property type="entry name" value="MADS-box/MEF2_TF"/>
</dbReference>
<feature type="compositionally biased region" description="Low complexity" evidence="7">
    <location>
        <begin position="466"/>
        <end position="475"/>
    </location>
</feature>
<dbReference type="GO" id="GO:0005634">
    <property type="term" value="C:nucleus"/>
    <property type="evidence" value="ECO:0007669"/>
    <property type="project" value="UniProtKB-SubCell"/>
</dbReference>
<dbReference type="Proteomes" id="UP000285405">
    <property type="component" value="Unassembled WGS sequence"/>
</dbReference>
<evidence type="ECO:0000256" key="7">
    <source>
        <dbReference type="SAM" id="MobiDB-lite"/>
    </source>
</evidence>
<dbReference type="Gene3D" id="3.40.1810.10">
    <property type="entry name" value="Transcription factor, MADS-box"/>
    <property type="match status" value="1"/>
</dbReference>
<keyword evidence="4" id="KW-0804">Transcription</keyword>
<protein>
    <submittedName>
        <fullName evidence="9">Putative srf-type transcription factor</fullName>
    </submittedName>
</protein>
<dbReference type="GO" id="GO:0033554">
    <property type="term" value="P:cellular response to stress"/>
    <property type="evidence" value="ECO:0007669"/>
    <property type="project" value="UniProtKB-ARBA"/>
</dbReference>
<evidence type="ECO:0000256" key="2">
    <source>
        <dbReference type="ARBA" id="ARBA00023015"/>
    </source>
</evidence>
<dbReference type="PROSITE" id="PS00350">
    <property type="entry name" value="MADS_BOX_1"/>
    <property type="match status" value="1"/>
</dbReference>
<feature type="compositionally biased region" description="Polar residues" evidence="7">
    <location>
        <begin position="330"/>
        <end position="343"/>
    </location>
</feature>
<gene>
    <name evidence="9" type="ORF">GcC1_010016</name>
</gene>
<comment type="caution">
    <text evidence="9">The sequence shown here is derived from an EMBL/GenBank/DDBJ whole genome shotgun (WGS) entry which is preliminary data.</text>
</comment>